<dbReference type="AlphaFoldDB" id="M4BLM6"/>
<dbReference type="EnsemblProtists" id="HpaT807311">
    <property type="protein sequence ID" value="HpaP807311"/>
    <property type="gene ID" value="HpaG807311"/>
</dbReference>
<dbReference type="EMBL" id="JH598389">
    <property type="status" value="NOT_ANNOTATED_CDS"/>
    <property type="molecule type" value="Genomic_DNA"/>
</dbReference>
<protein>
    <submittedName>
        <fullName evidence="2">Uncharacterized protein</fullName>
    </submittedName>
</protein>
<evidence type="ECO:0000256" key="1">
    <source>
        <dbReference type="SAM" id="MobiDB-lite"/>
    </source>
</evidence>
<name>M4BLM6_HYAAE</name>
<accession>M4BLM6</accession>
<dbReference type="InParanoid" id="M4BLM6"/>
<reference evidence="2" key="2">
    <citation type="submission" date="2015-06" db="UniProtKB">
        <authorList>
            <consortium name="EnsemblProtists"/>
        </authorList>
    </citation>
    <scope>IDENTIFICATION</scope>
    <source>
        <strain evidence="2">Emoy2</strain>
    </source>
</reference>
<keyword evidence="3" id="KW-1185">Reference proteome</keyword>
<feature type="region of interest" description="Disordered" evidence="1">
    <location>
        <begin position="19"/>
        <end position="41"/>
    </location>
</feature>
<dbReference type="Proteomes" id="UP000011713">
    <property type="component" value="Unassembled WGS sequence"/>
</dbReference>
<organism evidence="2 3">
    <name type="scientific">Hyaloperonospora arabidopsidis (strain Emoy2)</name>
    <name type="common">Downy mildew agent</name>
    <name type="synonym">Peronospora arabidopsidis</name>
    <dbReference type="NCBI Taxonomy" id="559515"/>
    <lineage>
        <taxon>Eukaryota</taxon>
        <taxon>Sar</taxon>
        <taxon>Stramenopiles</taxon>
        <taxon>Oomycota</taxon>
        <taxon>Peronosporomycetes</taxon>
        <taxon>Peronosporales</taxon>
        <taxon>Peronosporaceae</taxon>
        <taxon>Hyaloperonospora</taxon>
    </lineage>
</organism>
<evidence type="ECO:0000313" key="3">
    <source>
        <dbReference type="Proteomes" id="UP000011713"/>
    </source>
</evidence>
<dbReference type="HOGENOM" id="CLU_3145707_0_0_1"/>
<reference evidence="3" key="1">
    <citation type="journal article" date="2010" name="Science">
        <title>Signatures of adaptation to obligate biotrophy in the Hyaloperonospora arabidopsidis genome.</title>
        <authorList>
            <person name="Baxter L."/>
            <person name="Tripathy S."/>
            <person name="Ishaque N."/>
            <person name="Boot N."/>
            <person name="Cabral A."/>
            <person name="Kemen E."/>
            <person name="Thines M."/>
            <person name="Ah-Fong A."/>
            <person name="Anderson R."/>
            <person name="Badejoko W."/>
            <person name="Bittner-Eddy P."/>
            <person name="Boore J.L."/>
            <person name="Chibucos M.C."/>
            <person name="Coates M."/>
            <person name="Dehal P."/>
            <person name="Delehaunty K."/>
            <person name="Dong S."/>
            <person name="Downton P."/>
            <person name="Dumas B."/>
            <person name="Fabro G."/>
            <person name="Fronick C."/>
            <person name="Fuerstenberg S.I."/>
            <person name="Fulton L."/>
            <person name="Gaulin E."/>
            <person name="Govers F."/>
            <person name="Hughes L."/>
            <person name="Humphray S."/>
            <person name="Jiang R.H."/>
            <person name="Judelson H."/>
            <person name="Kamoun S."/>
            <person name="Kyung K."/>
            <person name="Meijer H."/>
            <person name="Minx P."/>
            <person name="Morris P."/>
            <person name="Nelson J."/>
            <person name="Phuntumart V."/>
            <person name="Qutob D."/>
            <person name="Rehmany A."/>
            <person name="Rougon-Cardoso A."/>
            <person name="Ryden P."/>
            <person name="Torto-Alalibo T."/>
            <person name="Studholme D."/>
            <person name="Wang Y."/>
            <person name="Win J."/>
            <person name="Wood J."/>
            <person name="Clifton S.W."/>
            <person name="Rogers J."/>
            <person name="Van den Ackerveken G."/>
            <person name="Jones J.D."/>
            <person name="McDowell J.M."/>
            <person name="Beynon J."/>
            <person name="Tyler B.M."/>
        </authorList>
    </citation>
    <scope>NUCLEOTIDE SEQUENCE [LARGE SCALE GENOMIC DNA]</scope>
    <source>
        <strain evidence="3">Emoy2</strain>
    </source>
</reference>
<sequence length="49" mass="5620">MQNEDEQRDSVLLVFAINQGPERHEHGRSNGQAGNARDVPTPAFRQWFI</sequence>
<proteinExistence type="predicted"/>
<evidence type="ECO:0000313" key="2">
    <source>
        <dbReference type="EnsemblProtists" id="HpaP807311"/>
    </source>
</evidence>
<dbReference type="VEuPathDB" id="FungiDB:HpaG807311"/>